<dbReference type="STRING" id="993070.AS031_17640"/>
<feature type="transmembrane region" description="Helical" evidence="5">
    <location>
        <begin position="100"/>
        <end position="121"/>
    </location>
</feature>
<sequence>MLGVESVTRWARWGRAYFGLQAIAGASWWIAVFTSSMVREATLGNLNPVAVAALDLPLFVVASAFAGFGFRAAAVVSTCWTSIVAVALATYATITTEAGWGAVIMLAAAAGALIALCLILLGRLPTSWIIRGPFTFRPAKSHPSAAKHVASTFVQIVIFWGSFLVVIPVTLAALEQRWAATLPFPSFAGPFGLAVLVLAIALGLWSAVAMSTLGDGTPLPLAMANRLVIAGPYRWVRNPMAVAGIVQGAAVGLILQSWFVVAYAVAGSLVWNYAVRPLEEFDLKERFGEEFQRYQETVKCWIPRVPQTPRP</sequence>
<comment type="subcellular location">
    <subcellularLocation>
        <location evidence="1">Endomembrane system</location>
        <topology evidence="1">Multi-pass membrane protein</topology>
    </subcellularLocation>
</comment>
<dbReference type="OrthoDB" id="941586at2"/>
<organism evidence="6 7">
    <name type="scientific">Pseudarthrobacter enclensis</name>
    <dbReference type="NCBI Taxonomy" id="993070"/>
    <lineage>
        <taxon>Bacteria</taxon>
        <taxon>Bacillati</taxon>
        <taxon>Actinomycetota</taxon>
        <taxon>Actinomycetes</taxon>
        <taxon>Micrococcales</taxon>
        <taxon>Micrococcaceae</taxon>
        <taxon>Pseudarthrobacter</taxon>
    </lineage>
</organism>
<dbReference type="EMBL" id="LNQM01000010">
    <property type="protein sequence ID" value="KSU70497.1"/>
    <property type="molecule type" value="Genomic_DNA"/>
</dbReference>
<dbReference type="Pfam" id="PF04191">
    <property type="entry name" value="PEMT"/>
    <property type="match status" value="1"/>
</dbReference>
<feature type="transmembrane region" description="Helical" evidence="5">
    <location>
        <begin position="241"/>
        <end position="266"/>
    </location>
</feature>
<comment type="caution">
    <text evidence="6">The sequence shown here is derived from an EMBL/GenBank/DDBJ whole genome shotgun (WGS) entry which is preliminary data.</text>
</comment>
<keyword evidence="4 5" id="KW-0472">Membrane</keyword>
<name>A0A0V8I7X7_9MICC</name>
<evidence type="ECO:0000256" key="1">
    <source>
        <dbReference type="ARBA" id="ARBA00004127"/>
    </source>
</evidence>
<proteinExistence type="predicted"/>
<keyword evidence="2 5" id="KW-0812">Transmembrane</keyword>
<dbReference type="RefSeq" id="WP_058269552.1">
    <property type="nucleotide sequence ID" value="NZ_FMAZ01000009.1"/>
</dbReference>
<gene>
    <name evidence="6" type="ORF">AS031_17640</name>
</gene>
<dbReference type="Gene3D" id="1.20.120.1630">
    <property type="match status" value="1"/>
</dbReference>
<dbReference type="InterPro" id="IPR007318">
    <property type="entry name" value="Phopholipid_MeTrfase"/>
</dbReference>
<dbReference type="Proteomes" id="UP000053199">
    <property type="component" value="Unassembled WGS sequence"/>
</dbReference>
<dbReference type="AlphaFoldDB" id="A0A0V8I7X7"/>
<keyword evidence="3 5" id="KW-1133">Transmembrane helix</keyword>
<dbReference type="GO" id="GO:0012505">
    <property type="term" value="C:endomembrane system"/>
    <property type="evidence" value="ECO:0007669"/>
    <property type="project" value="UniProtKB-SubCell"/>
</dbReference>
<evidence type="ECO:0000313" key="7">
    <source>
        <dbReference type="Proteomes" id="UP000053199"/>
    </source>
</evidence>
<keyword evidence="7" id="KW-1185">Reference proteome</keyword>
<evidence type="ECO:0000256" key="4">
    <source>
        <dbReference type="ARBA" id="ARBA00023136"/>
    </source>
</evidence>
<evidence type="ECO:0000256" key="3">
    <source>
        <dbReference type="ARBA" id="ARBA00022989"/>
    </source>
</evidence>
<evidence type="ECO:0000256" key="2">
    <source>
        <dbReference type="ARBA" id="ARBA00022692"/>
    </source>
</evidence>
<feature type="transmembrane region" description="Helical" evidence="5">
    <location>
        <begin position="75"/>
        <end position="94"/>
    </location>
</feature>
<feature type="transmembrane region" description="Helical" evidence="5">
    <location>
        <begin position="149"/>
        <end position="171"/>
    </location>
</feature>
<feature type="transmembrane region" description="Helical" evidence="5">
    <location>
        <begin position="191"/>
        <end position="213"/>
    </location>
</feature>
<protein>
    <recommendedName>
        <fullName evidence="8">Protein-S-isoprenylcysteine methyltransferase</fullName>
    </recommendedName>
</protein>
<reference evidence="6 7" key="1">
    <citation type="journal article" date="2014" name="Arch. Microbiol.">
        <title>Arthrobacter enclensis sp. nov., isolated from sediment sample.</title>
        <authorList>
            <person name="Dastager S.G."/>
            <person name="Liu Q."/>
            <person name="Tang S.K."/>
            <person name="Krishnamurthi S."/>
            <person name="Lee J.C."/>
            <person name="Li W.J."/>
        </authorList>
    </citation>
    <scope>NUCLEOTIDE SEQUENCE [LARGE SCALE GENOMIC DNA]</scope>
    <source>
        <strain evidence="6 7">NIO-1008</strain>
    </source>
</reference>
<feature type="transmembrane region" description="Helical" evidence="5">
    <location>
        <begin position="16"/>
        <end position="37"/>
    </location>
</feature>
<evidence type="ECO:0000313" key="6">
    <source>
        <dbReference type="EMBL" id="KSU70497.1"/>
    </source>
</evidence>
<accession>A0A0V8I7X7</accession>
<evidence type="ECO:0008006" key="8">
    <source>
        <dbReference type="Google" id="ProtNLM"/>
    </source>
</evidence>
<feature type="transmembrane region" description="Helical" evidence="5">
    <location>
        <begin position="49"/>
        <end position="68"/>
    </location>
</feature>
<evidence type="ECO:0000256" key="5">
    <source>
        <dbReference type="SAM" id="Phobius"/>
    </source>
</evidence>